<dbReference type="CDD" id="cd12108">
    <property type="entry name" value="Hr-like"/>
    <property type="match status" value="1"/>
</dbReference>
<dbReference type="Proteomes" id="UP000546126">
    <property type="component" value="Unassembled WGS sequence"/>
</dbReference>
<dbReference type="EMBL" id="JABWGO010000001">
    <property type="protein sequence ID" value="NUW39479.1"/>
    <property type="molecule type" value="Genomic_DNA"/>
</dbReference>
<dbReference type="Pfam" id="PF01814">
    <property type="entry name" value="Hemerythrin"/>
    <property type="match status" value="1"/>
</dbReference>
<reference evidence="2 3" key="1">
    <citation type="submission" date="2020-06" db="EMBL/GenBank/DDBJ databases">
        <authorList>
            <person name="Chanama M."/>
        </authorList>
    </citation>
    <scope>NUCLEOTIDE SEQUENCE [LARGE SCALE GENOMIC DNA]</scope>
    <source>
        <strain evidence="2 3">TBRC6557</strain>
    </source>
</reference>
<accession>A0A7Y6IJL5</accession>
<evidence type="ECO:0000313" key="3">
    <source>
        <dbReference type="Proteomes" id="UP000546126"/>
    </source>
</evidence>
<dbReference type="RefSeq" id="WP_175599016.1">
    <property type="nucleotide sequence ID" value="NZ_JABWGO010000001.1"/>
</dbReference>
<dbReference type="InterPro" id="IPR012312">
    <property type="entry name" value="Hemerythrin-like"/>
</dbReference>
<organism evidence="2 3">
    <name type="scientific">Nonomuraea rhodomycinica</name>
    <dbReference type="NCBI Taxonomy" id="1712872"/>
    <lineage>
        <taxon>Bacteria</taxon>
        <taxon>Bacillati</taxon>
        <taxon>Actinomycetota</taxon>
        <taxon>Actinomycetes</taxon>
        <taxon>Streptosporangiales</taxon>
        <taxon>Streptosporangiaceae</taxon>
        <taxon>Nonomuraea</taxon>
    </lineage>
</organism>
<evidence type="ECO:0000259" key="1">
    <source>
        <dbReference type="Pfam" id="PF01814"/>
    </source>
</evidence>
<evidence type="ECO:0000313" key="2">
    <source>
        <dbReference type="EMBL" id="NUW39479.1"/>
    </source>
</evidence>
<name>A0A7Y6IJL5_9ACTN</name>
<protein>
    <submittedName>
        <fullName evidence="2">Hemerythrin domain-containing protein</fullName>
    </submittedName>
</protein>
<comment type="caution">
    <text evidence="2">The sequence shown here is derived from an EMBL/GenBank/DDBJ whole genome shotgun (WGS) entry which is preliminary data.</text>
</comment>
<sequence length="166" mass="18402">MGVTAPLRREHQELLPHIEALCAVAEAAEGDRDTLVKALDDTLTFLERHLIPHAQAEDAVLYPKVEQVMRAPGATATMRRDHEEVVELTRRLRRLRDGLTGPPSSGPLSSEQRRGLQRLLYGLHAVVRLHFAKEEEVYLPLLDAELTAEDAAAMFQAMHGSASLPS</sequence>
<gene>
    <name evidence="2" type="ORF">HT134_04925</name>
</gene>
<keyword evidence="3" id="KW-1185">Reference proteome</keyword>
<dbReference type="AlphaFoldDB" id="A0A7Y6IJL5"/>
<feature type="domain" description="Hemerythrin-like" evidence="1">
    <location>
        <begin position="7"/>
        <end position="142"/>
    </location>
</feature>
<dbReference type="Gene3D" id="1.20.120.520">
    <property type="entry name" value="nmb1532 protein domain like"/>
    <property type="match status" value="1"/>
</dbReference>
<proteinExistence type="predicted"/>